<evidence type="ECO:0000313" key="4">
    <source>
        <dbReference type="Proteomes" id="UP001222027"/>
    </source>
</evidence>
<keyword evidence="1" id="KW-0472">Membrane</keyword>
<sequence length="119" mass="12605">MSTFCGCFGAAVAFGFSCIGGGVRVEVDGRDTAGARDEVDHARRLGRSDRDAGGYTYLSLGLACGLGGLSAVVARGLDRDAGFRANAQQPKPNQNSIRKTLILVFLALYGLCFRHHLLL</sequence>
<proteinExistence type="predicted"/>
<protein>
    <submittedName>
        <fullName evidence="3">Uncharacterized protein</fullName>
    </submittedName>
</protein>
<feature type="transmembrane region" description="Helical" evidence="1">
    <location>
        <begin position="97"/>
        <end position="117"/>
    </location>
</feature>
<dbReference type="EMBL" id="JAQQAF010000003">
    <property type="protein sequence ID" value="KAJ8498208.1"/>
    <property type="molecule type" value="Genomic_DNA"/>
</dbReference>
<reference evidence="3 4" key="1">
    <citation type="submission" date="2022-12" db="EMBL/GenBank/DDBJ databases">
        <title>Chromosome-scale assembly of the Ensete ventricosum genome.</title>
        <authorList>
            <person name="Dussert Y."/>
            <person name="Stocks J."/>
            <person name="Wendawek A."/>
            <person name="Woldeyes F."/>
            <person name="Nichols R.A."/>
            <person name="Borrell J.S."/>
        </authorList>
    </citation>
    <scope>NUCLEOTIDE SEQUENCE [LARGE SCALE GENOMIC DNA]</scope>
    <source>
        <strain evidence="4">cv. Maze</strain>
        <tissue evidence="3">Seeds</tissue>
    </source>
</reference>
<evidence type="ECO:0000256" key="1">
    <source>
        <dbReference type="SAM" id="Phobius"/>
    </source>
</evidence>
<dbReference type="Proteomes" id="UP001222027">
    <property type="component" value="Unassembled WGS sequence"/>
</dbReference>
<keyword evidence="1" id="KW-0812">Transmembrane</keyword>
<feature type="transmembrane region" description="Helical" evidence="1">
    <location>
        <begin position="55"/>
        <end position="77"/>
    </location>
</feature>
<keyword evidence="4" id="KW-1185">Reference proteome</keyword>
<dbReference type="InterPro" id="IPR035921">
    <property type="entry name" value="F/V-ATP_Csub_sf"/>
</dbReference>
<keyword evidence="1" id="KW-1133">Transmembrane helix</keyword>
<gene>
    <name evidence="3" type="ORF">OPV22_008760</name>
</gene>
<comment type="caution">
    <text evidence="3">The sequence shown here is derived from an EMBL/GenBank/DDBJ whole genome shotgun (WGS) entry which is preliminary data.</text>
</comment>
<dbReference type="AlphaFoldDB" id="A0AAV8RHB3"/>
<evidence type="ECO:0000256" key="2">
    <source>
        <dbReference type="SAM" id="SignalP"/>
    </source>
</evidence>
<name>A0AAV8RHB3_ENSVE</name>
<dbReference type="Gene3D" id="1.20.120.610">
    <property type="entry name" value="lithium bound rotor ring of v- atpase"/>
    <property type="match status" value="1"/>
</dbReference>
<feature type="chain" id="PRO_5043361718" evidence="2">
    <location>
        <begin position="16"/>
        <end position="119"/>
    </location>
</feature>
<dbReference type="SUPFAM" id="SSF81333">
    <property type="entry name" value="F1F0 ATP synthase subunit C"/>
    <property type="match status" value="1"/>
</dbReference>
<accession>A0AAV8RHB3</accession>
<organism evidence="3 4">
    <name type="scientific">Ensete ventricosum</name>
    <name type="common">Abyssinian banana</name>
    <name type="synonym">Musa ensete</name>
    <dbReference type="NCBI Taxonomy" id="4639"/>
    <lineage>
        <taxon>Eukaryota</taxon>
        <taxon>Viridiplantae</taxon>
        <taxon>Streptophyta</taxon>
        <taxon>Embryophyta</taxon>
        <taxon>Tracheophyta</taxon>
        <taxon>Spermatophyta</taxon>
        <taxon>Magnoliopsida</taxon>
        <taxon>Liliopsida</taxon>
        <taxon>Zingiberales</taxon>
        <taxon>Musaceae</taxon>
        <taxon>Ensete</taxon>
    </lineage>
</organism>
<evidence type="ECO:0000313" key="3">
    <source>
        <dbReference type="EMBL" id="KAJ8498208.1"/>
    </source>
</evidence>
<keyword evidence="2" id="KW-0732">Signal</keyword>
<feature type="signal peptide" evidence="2">
    <location>
        <begin position="1"/>
        <end position="15"/>
    </location>
</feature>